<proteinExistence type="inferred from homology"/>
<evidence type="ECO:0000256" key="4">
    <source>
        <dbReference type="ARBA" id="ARBA00022679"/>
    </source>
</evidence>
<keyword evidence="6" id="KW-0547">Nucleotide-binding</keyword>
<evidence type="ECO:0000256" key="11">
    <source>
        <dbReference type="ARBA" id="ARBA00048679"/>
    </source>
</evidence>
<dbReference type="AlphaFoldDB" id="A0A2T0UQN1"/>
<evidence type="ECO:0000256" key="9">
    <source>
        <dbReference type="ARBA" id="ARBA00022842"/>
    </source>
</evidence>
<dbReference type="InterPro" id="IPR000687">
    <property type="entry name" value="RIO_kinase"/>
</dbReference>
<evidence type="ECO:0000259" key="13">
    <source>
        <dbReference type="SMART" id="SM00090"/>
    </source>
</evidence>
<evidence type="ECO:0000256" key="3">
    <source>
        <dbReference type="ARBA" id="ARBA00022527"/>
    </source>
</evidence>
<dbReference type="Gene3D" id="1.10.510.10">
    <property type="entry name" value="Transferase(Phosphotransferase) domain 1"/>
    <property type="match status" value="1"/>
</dbReference>
<dbReference type="EMBL" id="PVTI01000007">
    <property type="protein sequence ID" value="PRY60235.1"/>
    <property type="molecule type" value="Genomic_DNA"/>
</dbReference>
<dbReference type="InterPro" id="IPR018934">
    <property type="entry name" value="RIO_dom"/>
</dbReference>
<dbReference type="SUPFAM" id="SSF56112">
    <property type="entry name" value="Protein kinase-like (PK-like)"/>
    <property type="match status" value="1"/>
</dbReference>
<evidence type="ECO:0000256" key="10">
    <source>
        <dbReference type="ARBA" id="ARBA00047899"/>
    </source>
</evidence>
<dbReference type="Gene3D" id="3.30.200.20">
    <property type="entry name" value="Phosphorylase Kinase, domain 1"/>
    <property type="match status" value="1"/>
</dbReference>
<evidence type="ECO:0000256" key="8">
    <source>
        <dbReference type="ARBA" id="ARBA00022840"/>
    </source>
</evidence>
<keyword evidence="3" id="KW-0723">Serine/threonine-protein kinase</keyword>
<evidence type="ECO:0000256" key="12">
    <source>
        <dbReference type="SAM" id="MobiDB-lite"/>
    </source>
</evidence>
<comment type="catalytic activity">
    <reaction evidence="10">
        <text>L-threonyl-[protein] + ATP = O-phospho-L-threonyl-[protein] + ADP + H(+)</text>
        <dbReference type="Rhea" id="RHEA:46608"/>
        <dbReference type="Rhea" id="RHEA-COMP:11060"/>
        <dbReference type="Rhea" id="RHEA-COMP:11605"/>
        <dbReference type="ChEBI" id="CHEBI:15378"/>
        <dbReference type="ChEBI" id="CHEBI:30013"/>
        <dbReference type="ChEBI" id="CHEBI:30616"/>
        <dbReference type="ChEBI" id="CHEBI:61977"/>
        <dbReference type="ChEBI" id="CHEBI:456216"/>
        <dbReference type="EC" id="2.7.11.1"/>
    </reaction>
</comment>
<comment type="catalytic activity">
    <reaction evidence="11">
        <text>L-seryl-[protein] + ATP = O-phospho-L-seryl-[protein] + ADP + H(+)</text>
        <dbReference type="Rhea" id="RHEA:17989"/>
        <dbReference type="Rhea" id="RHEA-COMP:9863"/>
        <dbReference type="Rhea" id="RHEA-COMP:11604"/>
        <dbReference type="ChEBI" id="CHEBI:15378"/>
        <dbReference type="ChEBI" id="CHEBI:29999"/>
        <dbReference type="ChEBI" id="CHEBI:30616"/>
        <dbReference type="ChEBI" id="CHEBI:83421"/>
        <dbReference type="ChEBI" id="CHEBI:456216"/>
        <dbReference type="EC" id="2.7.11.1"/>
    </reaction>
</comment>
<gene>
    <name evidence="14" type="ORF">BCF74_10721</name>
</gene>
<dbReference type="GO" id="GO:0046872">
    <property type="term" value="F:metal ion binding"/>
    <property type="evidence" value="ECO:0007669"/>
    <property type="project" value="UniProtKB-KW"/>
</dbReference>
<dbReference type="InterPro" id="IPR011009">
    <property type="entry name" value="Kinase-like_dom_sf"/>
</dbReference>
<dbReference type="GO" id="GO:0004674">
    <property type="term" value="F:protein serine/threonine kinase activity"/>
    <property type="evidence" value="ECO:0007669"/>
    <property type="project" value="UniProtKB-KW"/>
</dbReference>
<feature type="compositionally biased region" description="Basic and acidic residues" evidence="12">
    <location>
        <begin position="18"/>
        <end position="29"/>
    </location>
</feature>
<dbReference type="InterPro" id="IPR051272">
    <property type="entry name" value="RIO-type_Ser/Thr_kinase"/>
</dbReference>
<keyword evidence="5" id="KW-0479">Metal-binding</keyword>
<comment type="caution">
    <text evidence="14">The sequence shown here is derived from an EMBL/GenBank/DDBJ whole genome shotgun (WGS) entry which is preliminary data.</text>
</comment>
<keyword evidence="4" id="KW-0808">Transferase</keyword>
<evidence type="ECO:0000256" key="5">
    <source>
        <dbReference type="ARBA" id="ARBA00022723"/>
    </source>
</evidence>
<dbReference type="GO" id="GO:0005524">
    <property type="term" value="F:ATP binding"/>
    <property type="evidence" value="ECO:0007669"/>
    <property type="project" value="UniProtKB-KW"/>
</dbReference>
<reference evidence="14 15" key="1">
    <citation type="submission" date="2018-03" db="EMBL/GenBank/DDBJ databases">
        <title>Genomic Encyclopedia of Archaeal and Bacterial Type Strains, Phase II (KMG-II): from individual species to whole genera.</title>
        <authorList>
            <person name="Goeker M."/>
        </authorList>
    </citation>
    <scope>NUCLEOTIDE SEQUENCE [LARGE SCALE GENOMIC DNA]</scope>
    <source>
        <strain evidence="14 15">ATCC BAA-1496</strain>
    </source>
</reference>
<evidence type="ECO:0000313" key="15">
    <source>
        <dbReference type="Proteomes" id="UP000237822"/>
    </source>
</evidence>
<dbReference type="SMART" id="SM00090">
    <property type="entry name" value="RIO"/>
    <property type="match status" value="1"/>
</dbReference>
<evidence type="ECO:0000256" key="6">
    <source>
        <dbReference type="ARBA" id="ARBA00022741"/>
    </source>
</evidence>
<name>A0A2T0UQN1_9MICO</name>
<dbReference type="EC" id="2.7.11.1" evidence="2"/>
<evidence type="ECO:0000256" key="1">
    <source>
        <dbReference type="ARBA" id="ARBA00009196"/>
    </source>
</evidence>
<evidence type="ECO:0000256" key="2">
    <source>
        <dbReference type="ARBA" id="ARBA00012513"/>
    </source>
</evidence>
<feature type="region of interest" description="Disordered" evidence="12">
    <location>
        <begin position="1"/>
        <end position="42"/>
    </location>
</feature>
<keyword evidence="8" id="KW-0067">ATP-binding</keyword>
<dbReference type="RefSeq" id="WP_106297005.1">
    <property type="nucleotide sequence ID" value="NZ_PVTI01000007.1"/>
</dbReference>
<dbReference type="PANTHER" id="PTHR45723">
    <property type="entry name" value="SERINE/THREONINE-PROTEIN KINASE RIO1"/>
    <property type="match status" value="1"/>
</dbReference>
<evidence type="ECO:0000256" key="7">
    <source>
        <dbReference type="ARBA" id="ARBA00022777"/>
    </source>
</evidence>
<organism evidence="14 15">
    <name type="scientific">Knoellia remsis</name>
    <dbReference type="NCBI Taxonomy" id="407159"/>
    <lineage>
        <taxon>Bacteria</taxon>
        <taxon>Bacillati</taxon>
        <taxon>Actinomycetota</taxon>
        <taxon>Actinomycetes</taxon>
        <taxon>Micrococcales</taxon>
        <taxon>Intrasporangiaceae</taxon>
        <taxon>Knoellia</taxon>
    </lineage>
</organism>
<keyword evidence="15" id="KW-1185">Reference proteome</keyword>
<dbReference type="Pfam" id="PF01163">
    <property type="entry name" value="RIO1"/>
    <property type="match status" value="1"/>
</dbReference>
<accession>A0A2T0UQN1</accession>
<sequence>MTFHEAAAQSPLFASVTRPDDPPEGDRWSTWDGATHGPSPRPDWVITELGAVESDLGILKTGKEADVHLVRRWLPDGTSSPPRDSLLAAKRYRGAENRLFHRDGGYLEGRRVRKSRETRAMARRTEFGRALIAGQWAGAEFGALGRLWELGLPVPYPVQLNEAEMLMEFVTDDPASGSAAPRLVQTRPGPDLLAELFEQFRDVVLTLAGEGWAHGDLSPYNVLVRGERLVVIDWPQIVDVVGNPHGFEFLERDVRVMCDWFVRRGLDVDADSLFGDVAAQAAGSTW</sequence>
<dbReference type="Proteomes" id="UP000237822">
    <property type="component" value="Unassembled WGS sequence"/>
</dbReference>
<feature type="domain" description="RIO kinase" evidence="13">
    <location>
        <begin position="24"/>
        <end position="279"/>
    </location>
</feature>
<keyword evidence="9" id="KW-0460">Magnesium</keyword>
<keyword evidence="7 14" id="KW-0418">Kinase</keyword>
<evidence type="ECO:0000313" key="14">
    <source>
        <dbReference type="EMBL" id="PRY60235.1"/>
    </source>
</evidence>
<comment type="similarity">
    <text evidence="1">Belongs to the protein kinase superfamily. RIO-type Ser/Thr kinase family.</text>
</comment>
<dbReference type="OrthoDB" id="9795258at2"/>
<protein>
    <recommendedName>
        <fullName evidence="2">non-specific serine/threonine protein kinase</fullName>
        <ecNumber evidence="2">2.7.11.1</ecNumber>
    </recommendedName>
</protein>